<evidence type="ECO:0000259" key="8">
    <source>
        <dbReference type="Pfam" id="PF04239"/>
    </source>
</evidence>
<dbReference type="Pfam" id="PF20730">
    <property type="entry name" value="YetF_N"/>
    <property type="match status" value="1"/>
</dbReference>
<dbReference type="EMBL" id="RZNX01000003">
    <property type="protein sequence ID" value="RUT31658.1"/>
    <property type="molecule type" value="Genomic_DNA"/>
</dbReference>
<evidence type="ECO:0000256" key="1">
    <source>
        <dbReference type="ARBA" id="ARBA00004651"/>
    </source>
</evidence>
<evidence type="ECO:0000256" key="5">
    <source>
        <dbReference type="ARBA" id="ARBA00022989"/>
    </source>
</evidence>
<evidence type="ECO:0000256" key="2">
    <source>
        <dbReference type="ARBA" id="ARBA00006448"/>
    </source>
</evidence>
<dbReference type="InterPro" id="IPR007353">
    <property type="entry name" value="DUF421"/>
</dbReference>
<evidence type="ECO:0000256" key="6">
    <source>
        <dbReference type="ARBA" id="ARBA00023136"/>
    </source>
</evidence>
<dbReference type="InterPro" id="IPR048454">
    <property type="entry name" value="YetF_N"/>
</dbReference>
<keyword evidence="11" id="KW-1185">Reference proteome</keyword>
<reference evidence="10 11" key="1">
    <citation type="submission" date="2018-12" db="EMBL/GenBank/DDBJ databases">
        <authorList>
            <person name="Sun L."/>
            <person name="Chen Z."/>
        </authorList>
    </citation>
    <scope>NUCLEOTIDE SEQUENCE [LARGE SCALE GENOMIC DNA]</scope>
    <source>
        <strain evidence="10 11">3-5-3</strain>
    </source>
</reference>
<sequence length="248" mass="28905">MEVGVVELEQITFKLLIGFIGLWAMTRLLGKKEISQLTPFDFISSLMLSELVGNTVYQEDVKFSQLLYALLLWTALSFVFEKITQYFKRSRGFLDGKASILIRHGEVDLKELRKNSLDFDQLRMLLRQHDVFFMREVAYAIFEANGTLSIMKKSEYEQVTHEDLNLPKKEADFSYSLVEDGKLDYESLKLLDKDESWLMSELRKCGYESLSDVAYAEWTPEEGMYVLEHRKKPFKQPGDVNNSFKETL</sequence>
<evidence type="ECO:0000313" key="11">
    <source>
        <dbReference type="Proteomes" id="UP000272464"/>
    </source>
</evidence>
<comment type="caution">
    <text evidence="10">The sequence shown here is derived from an EMBL/GenBank/DDBJ whole genome shotgun (WGS) entry which is preliminary data.</text>
</comment>
<evidence type="ECO:0000256" key="7">
    <source>
        <dbReference type="SAM" id="Phobius"/>
    </source>
</evidence>
<keyword evidence="3" id="KW-1003">Cell membrane</keyword>
<dbReference type="Gene3D" id="3.30.240.20">
    <property type="entry name" value="bsu07140 like domains"/>
    <property type="match status" value="2"/>
</dbReference>
<dbReference type="GO" id="GO:0005886">
    <property type="term" value="C:plasma membrane"/>
    <property type="evidence" value="ECO:0007669"/>
    <property type="project" value="UniProtKB-SubCell"/>
</dbReference>
<feature type="transmembrane region" description="Helical" evidence="7">
    <location>
        <begin position="12"/>
        <end position="30"/>
    </location>
</feature>
<comment type="similarity">
    <text evidence="2">Belongs to the UPF0702 family.</text>
</comment>
<name>A0A433XCR6_9BACL</name>
<keyword evidence="4 7" id="KW-0812">Transmembrane</keyword>
<dbReference type="Pfam" id="PF04239">
    <property type="entry name" value="DUF421"/>
    <property type="match status" value="1"/>
</dbReference>
<accession>A0A433XCR6</accession>
<gene>
    <name evidence="10" type="ORF">EJP77_09715</name>
</gene>
<dbReference type="PANTHER" id="PTHR34582:SF5">
    <property type="entry name" value="UPF0702 TRANSMEMBRANE PROTEIN YETF"/>
    <property type="match status" value="1"/>
</dbReference>
<evidence type="ECO:0000256" key="3">
    <source>
        <dbReference type="ARBA" id="ARBA00022475"/>
    </source>
</evidence>
<comment type="subcellular location">
    <subcellularLocation>
        <location evidence="1">Cell membrane</location>
        <topology evidence="1">Multi-pass membrane protein</topology>
    </subcellularLocation>
</comment>
<keyword evidence="5 7" id="KW-1133">Transmembrane helix</keyword>
<dbReference type="AlphaFoldDB" id="A0A433XCR6"/>
<feature type="transmembrane region" description="Helical" evidence="7">
    <location>
        <begin position="63"/>
        <end position="80"/>
    </location>
</feature>
<dbReference type="InterPro" id="IPR023090">
    <property type="entry name" value="UPF0702_alpha/beta_dom_sf"/>
</dbReference>
<evidence type="ECO:0000256" key="4">
    <source>
        <dbReference type="ARBA" id="ARBA00022692"/>
    </source>
</evidence>
<feature type="domain" description="YetF-like N-terminal transmembrane" evidence="9">
    <location>
        <begin position="10"/>
        <end position="82"/>
    </location>
</feature>
<proteinExistence type="inferred from homology"/>
<evidence type="ECO:0000313" key="10">
    <source>
        <dbReference type="EMBL" id="RUT31658.1"/>
    </source>
</evidence>
<feature type="domain" description="YetF C-terminal" evidence="8">
    <location>
        <begin position="87"/>
        <end position="219"/>
    </location>
</feature>
<evidence type="ECO:0000259" key="9">
    <source>
        <dbReference type="Pfam" id="PF20730"/>
    </source>
</evidence>
<dbReference type="PANTHER" id="PTHR34582">
    <property type="entry name" value="UPF0702 TRANSMEMBRANE PROTEIN YCAP"/>
    <property type="match status" value="1"/>
</dbReference>
<dbReference type="Proteomes" id="UP000272464">
    <property type="component" value="Unassembled WGS sequence"/>
</dbReference>
<organism evidence="10 11">
    <name type="scientific">Paenibacillus zeisoli</name>
    <dbReference type="NCBI Taxonomy" id="2496267"/>
    <lineage>
        <taxon>Bacteria</taxon>
        <taxon>Bacillati</taxon>
        <taxon>Bacillota</taxon>
        <taxon>Bacilli</taxon>
        <taxon>Bacillales</taxon>
        <taxon>Paenibacillaceae</taxon>
        <taxon>Paenibacillus</taxon>
    </lineage>
</organism>
<keyword evidence="6 7" id="KW-0472">Membrane</keyword>
<protein>
    <submittedName>
        <fullName evidence="10">DUF421 domain-containing protein</fullName>
    </submittedName>
</protein>
<dbReference type="OrthoDB" id="9778331at2"/>